<dbReference type="Proteomes" id="UP001526430">
    <property type="component" value="Unassembled WGS sequence"/>
</dbReference>
<gene>
    <name evidence="7" type="ORF">OF850_14355</name>
</gene>
<name>A0ABT3NXC9_9PROT</name>
<keyword evidence="2 5" id="KW-0812">Transmembrane</keyword>
<evidence type="ECO:0000256" key="3">
    <source>
        <dbReference type="ARBA" id="ARBA00022989"/>
    </source>
</evidence>
<keyword evidence="8" id="KW-1185">Reference proteome</keyword>
<organism evidence="7 8">
    <name type="scientific">Sabulicella glaciei</name>
    <dbReference type="NCBI Taxonomy" id="2984948"/>
    <lineage>
        <taxon>Bacteria</taxon>
        <taxon>Pseudomonadati</taxon>
        <taxon>Pseudomonadota</taxon>
        <taxon>Alphaproteobacteria</taxon>
        <taxon>Acetobacterales</taxon>
        <taxon>Acetobacteraceae</taxon>
        <taxon>Sabulicella</taxon>
    </lineage>
</organism>
<evidence type="ECO:0000259" key="6">
    <source>
        <dbReference type="Pfam" id="PF07298"/>
    </source>
</evidence>
<keyword evidence="3 5" id="KW-1133">Transmembrane helix</keyword>
<dbReference type="Pfam" id="PF07298">
    <property type="entry name" value="NnrU"/>
    <property type="match status" value="1"/>
</dbReference>
<dbReference type="EMBL" id="JAPFQI010000011">
    <property type="protein sequence ID" value="MCW8086815.1"/>
    <property type="molecule type" value="Genomic_DNA"/>
</dbReference>
<dbReference type="InterPro" id="IPR009915">
    <property type="entry name" value="NnrU_dom"/>
</dbReference>
<comment type="subcellular location">
    <subcellularLocation>
        <location evidence="1">Membrane</location>
        <topology evidence="1">Multi-pass membrane protein</topology>
    </subcellularLocation>
</comment>
<feature type="transmembrane region" description="Helical" evidence="5">
    <location>
        <begin position="203"/>
        <end position="222"/>
    </location>
</feature>
<feature type="domain" description="NnrU" evidence="6">
    <location>
        <begin position="4"/>
        <end position="219"/>
    </location>
</feature>
<feature type="transmembrane region" description="Helical" evidence="5">
    <location>
        <begin position="35"/>
        <end position="57"/>
    </location>
</feature>
<dbReference type="RefSeq" id="WP_301590940.1">
    <property type="nucleotide sequence ID" value="NZ_JAPFQI010000011.1"/>
</dbReference>
<evidence type="ECO:0000313" key="8">
    <source>
        <dbReference type="Proteomes" id="UP001526430"/>
    </source>
</evidence>
<evidence type="ECO:0000256" key="4">
    <source>
        <dbReference type="ARBA" id="ARBA00023136"/>
    </source>
</evidence>
<accession>A0ABT3NXC9</accession>
<feature type="transmembrane region" description="Helical" evidence="5">
    <location>
        <begin position="120"/>
        <end position="144"/>
    </location>
</feature>
<evidence type="ECO:0000256" key="1">
    <source>
        <dbReference type="ARBA" id="ARBA00004141"/>
    </source>
</evidence>
<keyword evidence="4 5" id="KW-0472">Membrane</keyword>
<comment type="caution">
    <text evidence="7">The sequence shown here is derived from an EMBL/GenBank/DDBJ whole genome shotgun (WGS) entry which is preliminary data.</text>
</comment>
<reference evidence="7 8" key="1">
    <citation type="submission" date="2022-10" db="EMBL/GenBank/DDBJ databases">
        <title>Roseococcus glaciei nov., sp. nov., isolated from glacier.</title>
        <authorList>
            <person name="Liu Q."/>
            <person name="Xin Y.-H."/>
        </authorList>
    </citation>
    <scope>NUCLEOTIDE SEQUENCE [LARGE SCALE GENOMIC DNA]</scope>
    <source>
        <strain evidence="7 8">MDT2-1-1</strain>
    </source>
</reference>
<evidence type="ECO:0000256" key="2">
    <source>
        <dbReference type="ARBA" id="ARBA00022692"/>
    </source>
</evidence>
<sequence length="223" mass="23328">MPALLFAALLWIGLHVGVAGTGLRAVLVARLGERGFRAAFSIASAVAITLLVLAWRNAPFIPLWALPEAGRIVVAALMVPAFLLFAASVATPNPTAVGGALAGEPRGIQRITRHPMLWSFALWAGLHALADGTAAGAVFFGAFLATALAGMPSIDAKLRRRDPALWARLGPATSILPFGAVLAGRNRVAWGEIPVRAWVGGLAGWALLLWLHPHIFGVPALLP</sequence>
<feature type="transmembrane region" description="Helical" evidence="5">
    <location>
        <begin position="69"/>
        <end position="90"/>
    </location>
</feature>
<feature type="transmembrane region" description="Helical" evidence="5">
    <location>
        <begin position="165"/>
        <end position="183"/>
    </location>
</feature>
<evidence type="ECO:0000313" key="7">
    <source>
        <dbReference type="EMBL" id="MCW8086815.1"/>
    </source>
</evidence>
<proteinExistence type="predicted"/>
<evidence type="ECO:0000256" key="5">
    <source>
        <dbReference type="SAM" id="Phobius"/>
    </source>
</evidence>
<protein>
    <submittedName>
        <fullName evidence="7">NnrU family protein</fullName>
    </submittedName>
</protein>